<dbReference type="RefSeq" id="WP_221629284.1">
    <property type="nucleotide sequence ID" value="NZ_VFPM01000002.1"/>
</dbReference>
<dbReference type="GO" id="GO:0032259">
    <property type="term" value="P:methylation"/>
    <property type="evidence" value="ECO:0007669"/>
    <property type="project" value="UniProtKB-KW"/>
</dbReference>
<evidence type="ECO:0000313" key="5">
    <source>
        <dbReference type="EMBL" id="TQM62977.1"/>
    </source>
</evidence>
<dbReference type="EMBL" id="VFPM01000002">
    <property type="protein sequence ID" value="TQM62977.1"/>
    <property type="molecule type" value="Genomic_DNA"/>
</dbReference>
<keyword evidence="1 5" id="KW-0489">Methyltransferase</keyword>
<keyword evidence="2 5" id="KW-0808">Transferase</keyword>
<feature type="domain" description="Methyltransferase type 11" evidence="4">
    <location>
        <begin position="55"/>
        <end position="155"/>
    </location>
</feature>
<dbReference type="AlphaFoldDB" id="A0A543HXA6"/>
<dbReference type="InterPro" id="IPR029063">
    <property type="entry name" value="SAM-dependent_MTases_sf"/>
</dbReference>
<protein>
    <submittedName>
        <fullName evidence="5">Methyltransferase family protein</fullName>
    </submittedName>
</protein>
<evidence type="ECO:0000256" key="3">
    <source>
        <dbReference type="ARBA" id="ARBA00022691"/>
    </source>
</evidence>
<dbReference type="SUPFAM" id="SSF53335">
    <property type="entry name" value="S-adenosyl-L-methionine-dependent methyltransferases"/>
    <property type="match status" value="1"/>
</dbReference>
<organism evidence="5 6">
    <name type="scientific">Humibacillus xanthopallidus</name>
    <dbReference type="NCBI Taxonomy" id="412689"/>
    <lineage>
        <taxon>Bacteria</taxon>
        <taxon>Bacillati</taxon>
        <taxon>Actinomycetota</taxon>
        <taxon>Actinomycetes</taxon>
        <taxon>Micrococcales</taxon>
        <taxon>Intrasporangiaceae</taxon>
        <taxon>Humibacillus</taxon>
    </lineage>
</organism>
<proteinExistence type="predicted"/>
<dbReference type="InterPro" id="IPR013216">
    <property type="entry name" value="Methyltransf_11"/>
</dbReference>
<comment type="caution">
    <text evidence="5">The sequence shown here is derived from an EMBL/GenBank/DDBJ whole genome shotgun (WGS) entry which is preliminary data.</text>
</comment>
<accession>A0A543HXA6</accession>
<evidence type="ECO:0000256" key="2">
    <source>
        <dbReference type="ARBA" id="ARBA00022679"/>
    </source>
</evidence>
<dbReference type="PANTHER" id="PTHR43464:SF19">
    <property type="entry name" value="UBIQUINONE BIOSYNTHESIS O-METHYLTRANSFERASE, MITOCHONDRIAL"/>
    <property type="match status" value="1"/>
</dbReference>
<reference evidence="5 6" key="1">
    <citation type="submission" date="2019-06" db="EMBL/GenBank/DDBJ databases">
        <title>Genome sequencing of plant associated microbes to promote plant fitness in Sorghum bicolor and Oryza sativa.</title>
        <authorList>
            <person name="Coleman-Derr D."/>
        </authorList>
    </citation>
    <scope>NUCLEOTIDE SEQUENCE [LARGE SCALE GENOMIC DNA]</scope>
    <source>
        <strain evidence="5 6">KV-663</strain>
    </source>
</reference>
<dbReference type="GO" id="GO:0008757">
    <property type="term" value="F:S-adenosylmethionine-dependent methyltransferase activity"/>
    <property type="evidence" value="ECO:0007669"/>
    <property type="project" value="InterPro"/>
</dbReference>
<dbReference type="Pfam" id="PF08241">
    <property type="entry name" value="Methyltransf_11"/>
    <property type="match status" value="1"/>
</dbReference>
<keyword evidence="3" id="KW-0949">S-adenosyl-L-methionine</keyword>
<dbReference type="CDD" id="cd02440">
    <property type="entry name" value="AdoMet_MTases"/>
    <property type="match status" value="1"/>
</dbReference>
<keyword evidence="6" id="KW-1185">Reference proteome</keyword>
<dbReference type="Proteomes" id="UP000316747">
    <property type="component" value="Unassembled WGS sequence"/>
</dbReference>
<sequence>MSGAAGSFGVVAANSFLAGQDAWLRRLGNLRNVVRQEVVARQLAQHLPAPPATVLDVGAGQGTQALRLAALGHVVTAVEPDEGMRAAFDRSAADLDQVARDRVTLLGGDLDSLAASVRSATFDVVLCHGVLMYLPESRSAIRSLAERLAPGGTLSVLARNGDALAWRPASRHDWSAAIRMLDESTAARVEGRDAFYRNEIGVDARADTLASLTSACADAGLDVEAWGGVRVASDDVPVDEPAPRGAELAELLDVEERLGATDPYRALGTLLHVIARRPRQPAGS</sequence>
<evidence type="ECO:0000313" key="6">
    <source>
        <dbReference type="Proteomes" id="UP000316747"/>
    </source>
</evidence>
<gene>
    <name evidence="5" type="ORF">FBY41_3022</name>
</gene>
<evidence type="ECO:0000256" key="1">
    <source>
        <dbReference type="ARBA" id="ARBA00022603"/>
    </source>
</evidence>
<dbReference type="PANTHER" id="PTHR43464">
    <property type="entry name" value="METHYLTRANSFERASE"/>
    <property type="match status" value="1"/>
</dbReference>
<dbReference type="Gene3D" id="3.40.50.150">
    <property type="entry name" value="Vaccinia Virus protein VP39"/>
    <property type="match status" value="1"/>
</dbReference>
<name>A0A543HXA6_9MICO</name>
<evidence type="ECO:0000259" key="4">
    <source>
        <dbReference type="Pfam" id="PF08241"/>
    </source>
</evidence>